<organism evidence="1 2">
    <name type="scientific">Stutzerimonas frequens</name>
    <dbReference type="NCBI Taxonomy" id="2968969"/>
    <lineage>
        <taxon>Bacteria</taxon>
        <taxon>Pseudomonadati</taxon>
        <taxon>Pseudomonadota</taxon>
        <taxon>Gammaproteobacteria</taxon>
        <taxon>Pseudomonadales</taxon>
        <taxon>Pseudomonadaceae</taxon>
        <taxon>Stutzerimonas</taxon>
    </lineage>
</organism>
<reference evidence="1" key="1">
    <citation type="submission" date="2022-11" db="EMBL/GenBank/DDBJ databases">
        <title>Genomic of Pseudomonas TF18.</title>
        <authorList>
            <person name="Liu T."/>
        </authorList>
    </citation>
    <scope>NUCLEOTIDE SEQUENCE</scope>
    <source>
        <strain evidence="1">TF18</strain>
    </source>
</reference>
<accession>A0AA47E5Z5</accession>
<dbReference type="RefSeq" id="WP_267932846.1">
    <property type="nucleotide sequence ID" value="NZ_CP113257.1"/>
</dbReference>
<sequence>MQPLSRKISLMLGARYKAPFESSFSLFLRLMAVNAIDKKSLFYYIGRQPCDSHCNIKYWLSDWVDIDKFSQATCMSPPELESSFIDRVVPVNVTQAVSVKHCSDCLLKGYHSVFFYLKFITHCPWHKKKLIFCRTCSEAMSLAGLAPKKNKDINEVYFSLRLPCGHFSFDSRLGYDLGYNDQNFYNTICAYSAEILGWLKRVPHCGEIAGSFIGCLYDGKSQNELGYSHCVNICSAKIGHATWLGDARLSCKKIIFIPRHCERLDDVKPLPVLKSIRRYIYRVYLRSHKKCLRTLMAMDRKDLHCLDIKCACAASSAMLGWMYALGYVPGSKPDEIQPPTLTLGGDRPVMLKQVAILWLSQFYGIWASIEHELHQASIRKGKFMISLSPRRDPGFIELSDHCVLITSAQQNSIAEFTAITHDPSFLSTKSFQRCLGQLNNEKALSPASTWVVFHWAYEASDEIIMRYWTNEATSDRSHFQSVLLG</sequence>
<dbReference type="EMBL" id="CP113257">
    <property type="protein sequence ID" value="WAE54786.1"/>
    <property type="molecule type" value="Genomic_DNA"/>
</dbReference>
<gene>
    <name evidence="1" type="ORF">OSV15_11760</name>
</gene>
<proteinExistence type="predicted"/>
<protein>
    <submittedName>
        <fullName evidence="1">Uncharacterized protein</fullName>
    </submittedName>
</protein>
<dbReference type="AlphaFoldDB" id="A0AA47E5Z5"/>
<dbReference type="Proteomes" id="UP001164632">
    <property type="component" value="Chromosome"/>
</dbReference>
<evidence type="ECO:0000313" key="1">
    <source>
        <dbReference type="EMBL" id="WAE54786.1"/>
    </source>
</evidence>
<name>A0AA47E5Z5_9GAMM</name>
<evidence type="ECO:0000313" key="2">
    <source>
        <dbReference type="Proteomes" id="UP001164632"/>
    </source>
</evidence>